<evidence type="ECO:0000259" key="4">
    <source>
        <dbReference type="Pfam" id="PF00561"/>
    </source>
</evidence>
<protein>
    <submittedName>
        <fullName evidence="6">Unannotated protein</fullName>
    </submittedName>
</protein>
<reference evidence="6" key="1">
    <citation type="submission" date="2020-05" db="EMBL/GenBank/DDBJ databases">
        <authorList>
            <person name="Chiriac C."/>
            <person name="Salcher M."/>
            <person name="Ghai R."/>
            <person name="Kavagutti S V."/>
        </authorList>
    </citation>
    <scope>NUCLEOTIDE SEQUENCE</scope>
</reference>
<dbReference type="InterPro" id="IPR000873">
    <property type="entry name" value="AMP-dep_synth/lig_dom"/>
</dbReference>
<dbReference type="Pfam" id="PF00561">
    <property type="entry name" value="Abhydrolase_1"/>
    <property type="match status" value="1"/>
</dbReference>
<accession>A0A6J7HS94</accession>
<proteinExistence type="inferred from homology"/>
<evidence type="ECO:0000256" key="1">
    <source>
        <dbReference type="ARBA" id="ARBA00006432"/>
    </source>
</evidence>
<dbReference type="Gene3D" id="3.40.50.1820">
    <property type="entry name" value="alpha/beta hydrolase"/>
    <property type="match status" value="1"/>
</dbReference>
<dbReference type="AlphaFoldDB" id="A0A6J7HS94"/>
<dbReference type="InterPro" id="IPR042099">
    <property type="entry name" value="ANL_N_sf"/>
</dbReference>
<gene>
    <name evidence="5" type="ORF">UFOPK1908_01345</name>
    <name evidence="6" type="ORF">UFOPK3576_01583</name>
</gene>
<dbReference type="PRINTS" id="PR00111">
    <property type="entry name" value="ABHYDROLASE"/>
</dbReference>
<feature type="domain" description="AB hydrolase-1" evidence="4">
    <location>
        <begin position="53"/>
        <end position="293"/>
    </location>
</feature>
<dbReference type="InterPro" id="IPR020845">
    <property type="entry name" value="AMP-binding_CS"/>
</dbReference>
<dbReference type="GO" id="GO:0006631">
    <property type="term" value="P:fatty acid metabolic process"/>
    <property type="evidence" value="ECO:0007669"/>
    <property type="project" value="TreeGrafter"/>
</dbReference>
<dbReference type="InterPro" id="IPR029058">
    <property type="entry name" value="AB_hydrolase_fold"/>
</dbReference>
<dbReference type="EMBL" id="CAEZVB010000087">
    <property type="protein sequence ID" value="CAB4628953.1"/>
    <property type="molecule type" value="Genomic_DNA"/>
</dbReference>
<dbReference type="EMBL" id="CAFBMO010000102">
    <property type="protein sequence ID" value="CAB4919175.1"/>
    <property type="molecule type" value="Genomic_DNA"/>
</dbReference>
<dbReference type="Gene3D" id="3.40.50.12780">
    <property type="entry name" value="N-terminal domain of ligase-like"/>
    <property type="match status" value="1"/>
</dbReference>
<sequence>MRGPSVPAPATLPPADLPGLDPSWSRLVTCDDRDGIARTWHVLDKEVQNPRVTVLAVHGNPTWSYLWRQVLASAPADVRVVAVDQLGMGFSERLTTQRRLEQRIDDLGRVTAALEIDGPVVVLAHDWGGPISLGWALAHDAQIRGLVLTNTAVHQPSDSGIPRVIALARVEPLRAFNTERLPIFLRITTALSGSRISPEVRRAFWAPYLKADRRTAISDFVEDIPVKPSHPSAAILNEVAEGIRGLQVPTLMLWGPGDPVFSDRYLNDLRERMPHAQVHRYEGARHLVIEDAPSLVDDFWMWMGDLDTPRQQLEEVTENPQALQLELGTSLPLWTGFEQRARTHPNQDAIVEPAGSGRWRRVSWRQLTMKVDLLARGLVGRGIHRGDRVAVLVTPGADLIATVYACWQIGATVVIVDAALGVRGIRRALRSARPTSIIAIPKAIPIVQGLGAKVIASGQLARIAAEGKSKPSPERAQAHDEAIVVFTSGSTGPAKGVVYRHEQIARTRDLIVAHLDITERDALVAAFAPWAVLGPALGIASVIPDMDVTRPATLTAKALGAAVQAVGGTLMWGSPAALRAVVDTQDGLRDKSQLATLRLVMGAGAPVSRELLQGMKDLCPTADVRTPYGMTEVLPVTDVSLTEIIAAGDGPGVLVGHPLAGVDVRISALDSLGQATGALSESACVLGEVVVRAAHVKDRYDALWATQRRSSREVGWHRTGDVGEIDEQGRLWIGGRLSHVITSPSGPIAPVAIEQRMGVITDVLQAAAVGVGPLGNQQVVIVLETNRVVDLDLIDEVRSLAQMPVAAVLARTSLPVDIRHRSKVDRTALAIWAAQTLAGRS</sequence>
<keyword evidence="2" id="KW-0436">Ligase</keyword>
<dbReference type="PANTHER" id="PTHR43201">
    <property type="entry name" value="ACYL-COA SYNTHETASE"/>
    <property type="match status" value="1"/>
</dbReference>
<evidence type="ECO:0000313" key="6">
    <source>
        <dbReference type="EMBL" id="CAB4919175.1"/>
    </source>
</evidence>
<dbReference type="InterPro" id="IPR000073">
    <property type="entry name" value="AB_hydrolase_1"/>
</dbReference>
<comment type="similarity">
    <text evidence="1">Belongs to the ATP-dependent AMP-binding enzyme family.</text>
</comment>
<dbReference type="SUPFAM" id="SSF56801">
    <property type="entry name" value="Acetyl-CoA synthetase-like"/>
    <property type="match status" value="1"/>
</dbReference>
<evidence type="ECO:0000259" key="3">
    <source>
        <dbReference type="Pfam" id="PF00501"/>
    </source>
</evidence>
<name>A0A6J7HS94_9ZZZZ</name>
<dbReference type="PANTHER" id="PTHR43201:SF5">
    <property type="entry name" value="MEDIUM-CHAIN ACYL-COA LIGASE ACSF2, MITOCHONDRIAL"/>
    <property type="match status" value="1"/>
</dbReference>
<feature type="domain" description="AMP-dependent synthetase/ligase" evidence="3">
    <location>
        <begin position="337"/>
        <end position="696"/>
    </location>
</feature>
<dbReference type="SUPFAM" id="SSF53474">
    <property type="entry name" value="alpha/beta-Hydrolases"/>
    <property type="match status" value="1"/>
</dbReference>
<evidence type="ECO:0000256" key="2">
    <source>
        <dbReference type="ARBA" id="ARBA00022598"/>
    </source>
</evidence>
<dbReference type="Pfam" id="PF00501">
    <property type="entry name" value="AMP-binding"/>
    <property type="match status" value="1"/>
</dbReference>
<evidence type="ECO:0000313" key="5">
    <source>
        <dbReference type="EMBL" id="CAB4628953.1"/>
    </source>
</evidence>
<organism evidence="6">
    <name type="scientific">freshwater metagenome</name>
    <dbReference type="NCBI Taxonomy" id="449393"/>
    <lineage>
        <taxon>unclassified sequences</taxon>
        <taxon>metagenomes</taxon>
        <taxon>ecological metagenomes</taxon>
    </lineage>
</organism>
<dbReference type="GO" id="GO:0031956">
    <property type="term" value="F:medium-chain fatty acid-CoA ligase activity"/>
    <property type="evidence" value="ECO:0007669"/>
    <property type="project" value="TreeGrafter"/>
</dbReference>
<dbReference type="PROSITE" id="PS00455">
    <property type="entry name" value="AMP_BINDING"/>
    <property type="match status" value="1"/>
</dbReference>